<dbReference type="AlphaFoldDB" id="A0A419NDC7"/>
<dbReference type="Proteomes" id="UP000284908">
    <property type="component" value="Unassembled WGS sequence"/>
</dbReference>
<name>A0A419NDC7_9GAMM</name>
<comment type="caution">
    <text evidence="2">The sequence shown here is derived from an EMBL/GenBank/DDBJ whole genome shotgun (WGS) entry which is preliminary data.</text>
</comment>
<keyword evidence="1" id="KW-0175">Coiled coil</keyword>
<evidence type="ECO:0000256" key="1">
    <source>
        <dbReference type="SAM" id="Coils"/>
    </source>
</evidence>
<evidence type="ECO:0000313" key="2">
    <source>
        <dbReference type="EMBL" id="RJT46471.1"/>
    </source>
</evidence>
<gene>
    <name evidence="2" type="ORF">D6C13_04420</name>
</gene>
<protein>
    <submittedName>
        <fullName evidence="2">Uncharacterized protein</fullName>
    </submittedName>
</protein>
<accession>A0A419NDC7</accession>
<keyword evidence="3" id="KW-1185">Reference proteome</keyword>
<dbReference type="RefSeq" id="WP_120131614.1">
    <property type="nucleotide sequence ID" value="NZ_RAHH01000004.1"/>
</dbReference>
<dbReference type="OrthoDB" id="6630811at2"/>
<feature type="coiled-coil region" evidence="1">
    <location>
        <begin position="121"/>
        <end position="152"/>
    </location>
</feature>
<proteinExistence type="predicted"/>
<dbReference type="EMBL" id="RAHH01000004">
    <property type="protein sequence ID" value="RJT46471.1"/>
    <property type="molecule type" value="Genomic_DNA"/>
</dbReference>
<evidence type="ECO:0000313" key="3">
    <source>
        <dbReference type="Proteomes" id="UP000284908"/>
    </source>
</evidence>
<sequence length="168" mass="18488">MTKKTAHSAAEGDLKAFLSEAAERFQPDANVLAARIDTAVKRHTATSTTQRLNAPAPLAIQQLQERILEGWRYDIGIPQSVYLAGSSGNMAITLCKPESLVKQEIADLKRQVEDAYHDELANAMEREVDKLVQDAANETQRLAEEAAATEQDAMRKLLRDMLLTGAIV</sequence>
<organism evidence="2 3">
    <name type="scientific">Rahnella woolbedingensis</name>
    <dbReference type="NCBI Taxonomy" id="1510574"/>
    <lineage>
        <taxon>Bacteria</taxon>
        <taxon>Pseudomonadati</taxon>
        <taxon>Pseudomonadota</taxon>
        <taxon>Gammaproteobacteria</taxon>
        <taxon>Enterobacterales</taxon>
        <taxon>Yersiniaceae</taxon>
        <taxon>Rahnella</taxon>
    </lineage>
</organism>
<reference evidence="2 3" key="1">
    <citation type="submission" date="2018-09" db="EMBL/GenBank/DDBJ databases">
        <authorList>
            <person name="Le Fleche-Mateos A."/>
        </authorList>
    </citation>
    <scope>NUCLEOTIDE SEQUENCE [LARGE SCALE GENOMIC DNA]</scope>
    <source>
        <strain evidence="2 3">DSM 27399</strain>
    </source>
</reference>